<dbReference type="Pfam" id="PF02738">
    <property type="entry name" value="MoCoBD_1"/>
    <property type="match status" value="1"/>
</dbReference>
<keyword evidence="2" id="KW-0560">Oxidoreductase</keyword>
<dbReference type="SUPFAM" id="SSF54665">
    <property type="entry name" value="CO dehydrogenase molybdoprotein N-domain-like"/>
    <property type="match status" value="1"/>
</dbReference>
<dbReference type="InterPro" id="IPR036856">
    <property type="entry name" value="Ald_Oxase/Xan_DH_a/b_sf"/>
</dbReference>
<dbReference type="SUPFAM" id="SSF56003">
    <property type="entry name" value="Molybdenum cofactor-binding domain"/>
    <property type="match status" value="1"/>
</dbReference>
<keyword evidence="5" id="KW-1185">Reference proteome</keyword>
<evidence type="ECO:0000313" key="5">
    <source>
        <dbReference type="Proteomes" id="UP001597101"/>
    </source>
</evidence>
<dbReference type="InterPro" id="IPR008274">
    <property type="entry name" value="AldOxase/xan_DH_MoCoBD1"/>
</dbReference>
<dbReference type="InterPro" id="IPR037165">
    <property type="entry name" value="AldOxase/xan_DH_Mopterin-bd_sf"/>
</dbReference>
<organism evidence="4 5">
    <name type="scientific">Pseudahrensia aquimaris</name>
    <dbReference type="NCBI Taxonomy" id="744461"/>
    <lineage>
        <taxon>Bacteria</taxon>
        <taxon>Pseudomonadati</taxon>
        <taxon>Pseudomonadota</taxon>
        <taxon>Alphaproteobacteria</taxon>
        <taxon>Hyphomicrobiales</taxon>
        <taxon>Ahrensiaceae</taxon>
        <taxon>Pseudahrensia</taxon>
    </lineage>
</organism>
<dbReference type="Gene3D" id="3.90.1170.50">
    <property type="entry name" value="Aldehyde oxidase/xanthine dehydrogenase, a/b hammerhead"/>
    <property type="match status" value="1"/>
</dbReference>
<feature type="domain" description="Aldehyde oxidase/xanthine dehydrogenase a/b hammerhead" evidence="3">
    <location>
        <begin position="29"/>
        <end position="147"/>
    </location>
</feature>
<dbReference type="InterPro" id="IPR016208">
    <property type="entry name" value="Ald_Oxase/xanthine_DH-like"/>
</dbReference>
<accession>A0ABW3FEZ6</accession>
<protein>
    <submittedName>
        <fullName evidence="4">Xanthine dehydrogenase family protein molybdopterin-binding subunit</fullName>
    </submittedName>
</protein>
<name>A0ABW3FEZ6_9HYPH</name>
<reference evidence="5" key="1">
    <citation type="journal article" date="2019" name="Int. J. Syst. Evol. Microbiol.">
        <title>The Global Catalogue of Microorganisms (GCM) 10K type strain sequencing project: providing services to taxonomists for standard genome sequencing and annotation.</title>
        <authorList>
            <consortium name="The Broad Institute Genomics Platform"/>
            <consortium name="The Broad Institute Genome Sequencing Center for Infectious Disease"/>
            <person name="Wu L."/>
            <person name="Ma J."/>
        </authorList>
    </citation>
    <scope>NUCLEOTIDE SEQUENCE [LARGE SCALE GENOMIC DNA]</scope>
    <source>
        <strain evidence="5">CCUG 60023</strain>
    </source>
</reference>
<dbReference type="Pfam" id="PF01315">
    <property type="entry name" value="Ald_Xan_dh_C"/>
    <property type="match status" value="1"/>
</dbReference>
<dbReference type="Gene3D" id="3.30.365.10">
    <property type="entry name" value="Aldehyde oxidase/xanthine dehydrogenase, molybdopterin binding domain"/>
    <property type="match status" value="4"/>
</dbReference>
<dbReference type="PANTHER" id="PTHR11908:SF132">
    <property type="entry name" value="ALDEHYDE OXIDASE 1-RELATED"/>
    <property type="match status" value="1"/>
</dbReference>
<evidence type="ECO:0000256" key="1">
    <source>
        <dbReference type="ARBA" id="ARBA00022505"/>
    </source>
</evidence>
<evidence type="ECO:0000256" key="2">
    <source>
        <dbReference type="ARBA" id="ARBA00023002"/>
    </source>
</evidence>
<sequence length="775" mass="84044">MNAHTPIKFGKKVGMGQSVRRVEDANFVSGKGQYTDDVQRDGALQAFFLRSPYAHATFTINSVEDAENADGVKLVLTAKDITENGPIKCQAVQTQADGTQHPTKDIPLLCDGVARHVGDAVAMIVAETVDQAQDAAELIDIDWDMLDVVTDTEAALDANATLVYEDLGSNKAFELIHGNPDETEEIFKSAARVTELKLINNRLVCNYMEMRACLGEWSDEEDRYTLTVGSQGVHGMRRALAKPCLNVDEDKLRVITPDVGGGFGTKVFPYREYPLCLIAAKRLKMPVKWKSTRSEHFVSDAHGRDNVVTMRMAMDEQGKFLALDVDLIAAMGAYLHTYGPYIPYLGTTIATGIYDINACKFRIRGTYTHTVPTDAYRGAGRPEAIYALERLVDRCAMDMGLTPDEIRRRNALTPDQLPHTTPFGRMYDTGDFMGHMDACMKAADWAGFDARNQKAHSEGKIRGIGMSTFIEACAFAGSEPAKVELNEDGTVTIFIGTQSNGQGHKTAYAQFAAEALDMDIDKVQVRQGDTDELNSGGGTGGSRSIPLGAVSVKRGSEALAEKIKEIAADKMEAAPTDLELVQGQVQIVGTDRVMSFAEVAQAAGEALNAVGEFKQDEATYPNGTHICEVEIDPETGITEIANYTIVDDYGVTVNPLLLAGQVHGGVAQAIGQCLFEHVHYDEDGQLITASFMDYRMPRAADMPDFNFDTRNVPSTTNALGIKGAGEAGTIGGCPAVMNAVVDALNRAYGIQEFDMPAVPIKVWQAIEEAKKAKAA</sequence>
<keyword evidence="1" id="KW-0500">Molybdenum</keyword>
<evidence type="ECO:0000259" key="3">
    <source>
        <dbReference type="SMART" id="SM01008"/>
    </source>
</evidence>
<dbReference type="RefSeq" id="WP_377211686.1">
    <property type="nucleotide sequence ID" value="NZ_JBHTJV010000003.1"/>
</dbReference>
<dbReference type="SMART" id="SM01008">
    <property type="entry name" value="Ald_Xan_dh_C"/>
    <property type="match status" value="1"/>
</dbReference>
<dbReference type="InterPro" id="IPR046867">
    <property type="entry name" value="AldOxase/xan_DH_MoCoBD2"/>
</dbReference>
<comment type="caution">
    <text evidence="4">The sequence shown here is derived from an EMBL/GenBank/DDBJ whole genome shotgun (WGS) entry which is preliminary data.</text>
</comment>
<dbReference type="Proteomes" id="UP001597101">
    <property type="component" value="Unassembled WGS sequence"/>
</dbReference>
<dbReference type="InterPro" id="IPR000674">
    <property type="entry name" value="Ald_Oxase/Xan_DH_a/b"/>
</dbReference>
<dbReference type="EMBL" id="JBHTJV010000003">
    <property type="protein sequence ID" value="MFD0915840.1"/>
    <property type="molecule type" value="Genomic_DNA"/>
</dbReference>
<gene>
    <name evidence="4" type="ORF">ACFQ14_05420</name>
</gene>
<dbReference type="Pfam" id="PF20256">
    <property type="entry name" value="MoCoBD_2"/>
    <property type="match status" value="1"/>
</dbReference>
<proteinExistence type="predicted"/>
<dbReference type="PANTHER" id="PTHR11908">
    <property type="entry name" value="XANTHINE DEHYDROGENASE"/>
    <property type="match status" value="1"/>
</dbReference>
<evidence type="ECO:0000313" key="4">
    <source>
        <dbReference type="EMBL" id="MFD0915840.1"/>
    </source>
</evidence>